<sequence length="498" mass="53818">MRMLRLITLIVMGLALLGGFLFIAVQPGDIMYSDGVMKTTISPVVAAAILLVTTVLLVALWSLIAWLLGLPGRMRRAKQDNARKKCLEALGQSLAAFESGEISEARRQAQKALGFAPDTPVAKFIAAKAAVVAGDGSAGERLYGELTQSTGYQVAARRGLAELALRRGNMAAAISHAETALQSSRKAPWPAEFLFSQRVQAADWDGALGALDDAERRGLMGQKTAMRRRSVVLTAAAQRAERLMDPATALELAQRAVKYTPGFAPAAVMAARLLSSAGKQWQAAGILEAAWEATPHPALAIAYRDLKIQEDDAAQTRWLDGLIRLNPEHRESRILAVEQALLSQDHGAAIQGLEPLLAERPTTRIVSLRAAAAKAAGDEAGAREWMAKGVNAPREPDWSDLDPDGTAFTYEDADWIRLIESYGDRGVLVHPRLERSDGERLAAPQLASLTQSAIHYPYNDQHGVHPVVPDDPGIGYDAGLDMDDEAQESQTKKSWLNF</sequence>
<evidence type="ECO:0000256" key="2">
    <source>
        <dbReference type="ARBA" id="ARBA00022692"/>
    </source>
</evidence>
<evidence type="ECO:0000313" key="7">
    <source>
        <dbReference type="EMBL" id="GIU67198.1"/>
    </source>
</evidence>
<feature type="domain" description="HemY N-terminal" evidence="6">
    <location>
        <begin position="37"/>
        <end position="131"/>
    </location>
</feature>
<dbReference type="Gene3D" id="1.25.40.10">
    <property type="entry name" value="Tetratricopeptide repeat domain"/>
    <property type="match status" value="1"/>
</dbReference>
<keyword evidence="3 5" id="KW-1133">Transmembrane helix</keyword>
<dbReference type="InterPro" id="IPR011990">
    <property type="entry name" value="TPR-like_helical_dom_sf"/>
</dbReference>
<name>A0ABQ4PW23_9PROT</name>
<proteinExistence type="predicted"/>
<evidence type="ECO:0000256" key="5">
    <source>
        <dbReference type="SAM" id="Phobius"/>
    </source>
</evidence>
<organism evidence="7 8">
    <name type="scientific">Candidatus Phycosocius spiralis</name>
    <dbReference type="NCBI Taxonomy" id="2815099"/>
    <lineage>
        <taxon>Bacteria</taxon>
        <taxon>Pseudomonadati</taxon>
        <taxon>Pseudomonadota</taxon>
        <taxon>Alphaproteobacteria</taxon>
        <taxon>Caulobacterales</taxon>
        <taxon>Caulobacterales incertae sedis</taxon>
        <taxon>Candidatus Phycosocius</taxon>
    </lineage>
</organism>
<protein>
    <recommendedName>
        <fullName evidence="6">HemY N-terminal domain-containing protein</fullName>
    </recommendedName>
</protein>
<reference evidence="7" key="1">
    <citation type="submission" date="2021-05" db="EMBL/GenBank/DDBJ databases">
        <authorList>
            <person name="Tanabe Y."/>
        </authorList>
    </citation>
    <scope>NUCLEOTIDE SEQUENCE</scope>
    <source>
        <strain evidence="7">BOTRYCO-1</strain>
    </source>
</reference>
<dbReference type="InterPro" id="IPR010817">
    <property type="entry name" value="HemY_N"/>
</dbReference>
<feature type="transmembrane region" description="Helical" evidence="5">
    <location>
        <begin position="7"/>
        <end position="25"/>
    </location>
</feature>
<comment type="caution">
    <text evidence="7">The sequence shown here is derived from an EMBL/GenBank/DDBJ whole genome shotgun (WGS) entry which is preliminary data.</text>
</comment>
<dbReference type="SUPFAM" id="SSF48452">
    <property type="entry name" value="TPR-like"/>
    <property type="match status" value="1"/>
</dbReference>
<keyword evidence="2 5" id="KW-0812">Transmembrane</keyword>
<evidence type="ECO:0000256" key="1">
    <source>
        <dbReference type="ARBA" id="ARBA00004370"/>
    </source>
</evidence>
<keyword evidence="4 5" id="KW-0472">Membrane</keyword>
<reference evidence="7" key="2">
    <citation type="journal article" date="2023" name="ISME Commun">
        <title>Characterization of a bloom-associated alphaproteobacterial lineage, 'Candidatus Phycosocius': insights into freshwater algal-bacterial interactions.</title>
        <authorList>
            <person name="Tanabe Y."/>
            <person name="Yamaguchi H."/>
            <person name="Yoshida M."/>
            <person name="Kai A."/>
            <person name="Okazaki Y."/>
        </authorList>
    </citation>
    <scope>NUCLEOTIDE SEQUENCE</scope>
    <source>
        <strain evidence="7">BOTRYCO-1</strain>
    </source>
</reference>
<keyword evidence="8" id="KW-1185">Reference proteome</keyword>
<dbReference type="Pfam" id="PF07219">
    <property type="entry name" value="HemY_N"/>
    <property type="match status" value="1"/>
</dbReference>
<evidence type="ECO:0000259" key="6">
    <source>
        <dbReference type="Pfam" id="PF07219"/>
    </source>
</evidence>
<dbReference type="Proteomes" id="UP001161064">
    <property type="component" value="Unassembled WGS sequence"/>
</dbReference>
<evidence type="ECO:0000256" key="3">
    <source>
        <dbReference type="ARBA" id="ARBA00022989"/>
    </source>
</evidence>
<evidence type="ECO:0000313" key="8">
    <source>
        <dbReference type="Proteomes" id="UP001161064"/>
    </source>
</evidence>
<comment type="subcellular location">
    <subcellularLocation>
        <location evidence="1">Membrane</location>
    </subcellularLocation>
</comment>
<feature type="transmembrane region" description="Helical" evidence="5">
    <location>
        <begin position="45"/>
        <end position="68"/>
    </location>
</feature>
<dbReference type="RefSeq" id="WP_284359983.1">
    <property type="nucleotide sequence ID" value="NZ_BPFZ01000007.1"/>
</dbReference>
<accession>A0ABQ4PW23</accession>
<evidence type="ECO:0000256" key="4">
    <source>
        <dbReference type="ARBA" id="ARBA00023136"/>
    </source>
</evidence>
<gene>
    <name evidence="7" type="ORF">PsB1_1352</name>
</gene>
<dbReference type="EMBL" id="BPFZ01000007">
    <property type="protein sequence ID" value="GIU67198.1"/>
    <property type="molecule type" value="Genomic_DNA"/>
</dbReference>